<evidence type="ECO:0000313" key="3">
    <source>
        <dbReference type="Proteomes" id="UP000319576"/>
    </source>
</evidence>
<dbReference type="RefSeq" id="WP_145243895.1">
    <property type="nucleotide sequence ID" value="NZ_CP036273.1"/>
</dbReference>
<dbReference type="Pfam" id="PF13302">
    <property type="entry name" value="Acetyltransf_3"/>
    <property type="match status" value="1"/>
</dbReference>
<protein>
    <submittedName>
        <fullName evidence="2">Ribosomal N-acetyltransferase YdaF</fullName>
        <ecNumber evidence="2">2.3.1.-</ecNumber>
    </submittedName>
</protein>
<evidence type="ECO:0000259" key="1">
    <source>
        <dbReference type="PROSITE" id="PS51186"/>
    </source>
</evidence>
<accession>A0A517Y1M4</accession>
<dbReference type="GO" id="GO:0008999">
    <property type="term" value="F:protein-N-terminal-alanine acetyltransferase activity"/>
    <property type="evidence" value="ECO:0007669"/>
    <property type="project" value="TreeGrafter"/>
</dbReference>
<dbReference type="SUPFAM" id="SSF55729">
    <property type="entry name" value="Acyl-CoA N-acyltransferases (Nat)"/>
    <property type="match status" value="1"/>
</dbReference>
<reference evidence="2 3" key="1">
    <citation type="submission" date="2019-02" db="EMBL/GenBank/DDBJ databases">
        <title>Deep-cultivation of Planctomycetes and their phenomic and genomic characterization uncovers novel biology.</title>
        <authorList>
            <person name="Wiegand S."/>
            <person name="Jogler M."/>
            <person name="Boedeker C."/>
            <person name="Pinto D."/>
            <person name="Vollmers J."/>
            <person name="Rivas-Marin E."/>
            <person name="Kohn T."/>
            <person name="Peeters S.H."/>
            <person name="Heuer A."/>
            <person name="Rast P."/>
            <person name="Oberbeckmann S."/>
            <person name="Bunk B."/>
            <person name="Jeske O."/>
            <person name="Meyerdierks A."/>
            <person name="Storesund J.E."/>
            <person name="Kallscheuer N."/>
            <person name="Luecker S."/>
            <person name="Lage O.M."/>
            <person name="Pohl T."/>
            <person name="Merkel B.J."/>
            <person name="Hornburger P."/>
            <person name="Mueller R.-W."/>
            <person name="Bruemmer F."/>
            <person name="Labrenz M."/>
            <person name="Spormann A.M."/>
            <person name="Op den Camp H."/>
            <person name="Overmann J."/>
            <person name="Amann R."/>
            <person name="Jetten M.S.M."/>
            <person name="Mascher T."/>
            <person name="Medema M.H."/>
            <person name="Devos D.P."/>
            <person name="Kaster A.-K."/>
            <person name="Ovreas L."/>
            <person name="Rohde M."/>
            <person name="Galperin M.Y."/>
            <person name="Jogler C."/>
        </authorList>
    </citation>
    <scope>NUCLEOTIDE SEQUENCE [LARGE SCALE GENOMIC DNA]</scope>
    <source>
        <strain evidence="2 3">ETA_A1</strain>
    </source>
</reference>
<dbReference type="GO" id="GO:1990189">
    <property type="term" value="F:protein N-terminal-serine acetyltransferase activity"/>
    <property type="evidence" value="ECO:0007669"/>
    <property type="project" value="TreeGrafter"/>
</dbReference>
<dbReference type="Proteomes" id="UP000319576">
    <property type="component" value="Chromosome"/>
</dbReference>
<dbReference type="KEGG" id="uli:ETAA1_56710"/>
<dbReference type="InterPro" id="IPR051908">
    <property type="entry name" value="Ribosomal_N-acetyltransferase"/>
</dbReference>
<feature type="domain" description="N-acetyltransferase" evidence="1">
    <location>
        <begin position="12"/>
        <end position="174"/>
    </location>
</feature>
<dbReference type="EC" id="2.3.1.-" evidence="2"/>
<dbReference type="GO" id="GO:0005737">
    <property type="term" value="C:cytoplasm"/>
    <property type="evidence" value="ECO:0007669"/>
    <property type="project" value="TreeGrafter"/>
</dbReference>
<keyword evidence="2" id="KW-0808">Transferase</keyword>
<dbReference type="Gene3D" id="3.40.630.30">
    <property type="match status" value="1"/>
</dbReference>
<dbReference type="AlphaFoldDB" id="A0A517Y1M4"/>
<keyword evidence="3" id="KW-1185">Reference proteome</keyword>
<name>A0A517Y1M4_9BACT</name>
<dbReference type="EMBL" id="CP036273">
    <property type="protein sequence ID" value="QDU23666.1"/>
    <property type="molecule type" value="Genomic_DNA"/>
</dbReference>
<dbReference type="PANTHER" id="PTHR43441">
    <property type="entry name" value="RIBOSOMAL-PROTEIN-SERINE ACETYLTRANSFERASE"/>
    <property type="match status" value="1"/>
</dbReference>
<dbReference type="CDD" id="cd04301">
    <property type="entry name" value="NAT_SF"/>
    <property type="match status" value="1"/>
</dbReference>
<gene>
    <name evidence="2" type="primary">ydaF_2</name>
    <name evidence="2" type="ORF">ETAA1_56710</name>
</gene>
<proteinExistence type="predicted"/>
<dbReference type="PANTHER" id="PTHR43441:SF11">
    <property type="entry name" value="RIBOSOMAL-PROTEIN-SERINE ACETYLTRANSFERASE"/>
    <property type="match status" value="1"/>
</dbReference>
<evidence type="ECO:0000313" key="2">
    <source>
        <dbReference type="EMBL" id="QDU23666.1"/>
    </source>
</evidence>
<dbReference type="InterPro" id="IPR016181">
    <property type="entry name" value="Acyl_CoA_acyltransferase"/>
</dbReference>
<dbReference type="InterPro" id="IPR000182">
    <property type="entry name" value="GNAT_dom"/>
</dbReference>
<organism evidence="2 3">
    <name type="scientific">Urbifossiella limnaea</name>
    <dbReference type="NCBI Taxonomy" id="2528023"/>
    <lineage>
        <taxon>Bacteria</taxon>
        <taxon>Pseudomonadati</taxon>
        <taxon>Planctomycetota</taxon>
        <taxon>Planctomycetia</taxon>
        <taxon>Gemmatales</taxon>
        <taxon>Gemmataceae</taxon>
        <taxon>Urbifossiella</taxon>
    </lineage>
</organism>
<dbReference type="PROSITE" id="PS51186">
    <property type="entry name" value="GNAT"/>
    <property type="match status" value="1"/>
</dbReference>
<sequence length="182" mass="19937">MLTGPVLRTDRLVLRPLAPADAGPIAGYRSLPDVARYQSWEAFSPADAARLVAAQLGVVPDTPGTWLQLAITTDGGVVGDCGLHFLDDRQAELGVTLDPAHQGRGYAAEALRAVLDYLFGALGKHRVVATTDARNRPAAALFERLGFRREAHFVRNVWFKGGWGDEFLFARLAEEWARDRAR</sequence>
<dbReference type="OrthoDB" id="9785602at2"/>
<keyword evidence="2" id="KW-0012">Acyltransferase</keyword>